<dbReference type="GO" id="GO:0140359">
    <property type="term" value="F:ABC-type transporter activity"/>
    <property type="evidence" value="ECO:0007669"/>
    <property type="project" value="InterPro"/>
</dbReference>
<sequence>MVLTTHFMDEADILGDRIAIMAEGQLRCCGSSLFLKNRYGAGFNFTLVKSTDPAAPWKEAQLQSLVTARVPSAKVLSNVGAEIAFQLPLDGTASFPALLEELDG</sequence>
<dbReference type="InterPro" id="IPR026082">
    <property type="entry name" value="ABCA"/>
</dbReference>
<organism evidence="3 4">
    <name type="scientific">Phytophthora lilii</name>
    <dbReference type="NCBI Taxonomy" id="2077276"/>
    <lineage>
        <taxon>Eukaryota</taxon>
        <taxon>Sar</taxon>
        <taxon>Stramenopiles</taxon>
        <taxon>Oomycota</taxon>
        <taxon>Peronosporomycetes</taxon>
        <taxon>Peronosporales</taxon>
        <taxon>Peronosporaceae</taxon>
        <taxon>Phytophthora</taxon>
    </lineage>
</organism>
<dbReference type="Proteomes" id="UP001165083">
    <property type="component" value="Unassembled WGS sequence"/>
</dbReference>
<dbReference type="InterPro" id="IPR027417">
    <property type="entry name" value="P-loop_NTPase"/>
</dbReference>
<dbReference type="AlphaFoldDB" id="A0A9W6XJ67"/>
<evidence type="ECO:0000313" key="4">
    <source>
        <dbReference type="Proteomes" id="UP001165083"/>
    </source>
</evidence>
<comment type="caution">
    <text evidence="3">The sequence shown here is derived from an EMBL/GenBank/DDBJ whole genome shotgun (WGS) entry which is preliminary data.</text>
</comment>
<dbReference type="PANTHER" id="PTHR19229">
    <property type="entry name" value="ATP-BINDING CASSETTE TRANSPORTER SUBFAMILY A ABCA"/>
    <property type="match status" value="1"/>
</dbReference>
<dbReference type="GO" id="GO:0016020">
    <property type="term" value="C:membrane"/>
    <property type="evidence" value="ECO:0007669"/>
    <property type="project" value="InterPro"/>
</dbReference>
<keyword evidence="1" id="KW-0813">Transport</keyword>
<keyword evidence="2" id="KW-0677">Repeat</keyword>
<dbReference type="OrthoDB" id="5986769at2759"/>
<dbReference type="SUPFAM" id="SSF52540">
    <property type="entry name" value="P-loop containing nucleoside triphosphate hydrolases"/>
    <property type="match status" value="1"/>
</dbReference>
<evidence type="ECO:0000313" key="3">
    <source>
        <dbReference type="EMBL" id="GMF39714.1"/>
    </source>
</evidence>
<keyword evidence="4" id="KW-1185">Reference proteome</keyword>
<proteinExistence type="predicted"/>
<evidence type="ECO:0000256" key="2">
    <source>
        <dbReference type="ARBA" id="ARBA00022737"/>
    </source>
</evidence>
<dbReference type="EMBL" id="BSXW01001879">
    <property type="protein sequence ID" value="GMF39714.1"/>
    <property type="molecule type" value="Genomic_DNA"/>
</dbReference>
<gene>
    <name evidence="3" type="ORF">Plil01_001637500</name>
</gene>
<evidence type="ECO:0000256" key="1">
    <source>
        <dbReference type="ARBA" id="ARBA00022448"/>
    </source>
</evidence>
<dbReference type="PANTHER" id="PTHR19229:SF36">
    <property type="entry name" value="ATP-BINDING CASSETTE SUB-FAMILY A MEMBER 2"/>
    <property type="match status" value="1"/>
</dbReference>
<protein>
    <submittedName>
        <fullName evidence="3">Unnamed protein product</fullName>
    </submittedName>
</protein>
<name>A0A9W6XJ67_9STRA</name>
<reference evidence="3" key="1">
    <citation type="submission" date="2023-04" db="EMBL/GenBank/DDBJ databases">
        <title>Phytophthora lilii NBRC 32176.</title>
        <authorList>
            <person name="Ichikawa N."/>
            <person name="Sato H."/>
            <person name="Tonouchi N."/>
        </authorList>
    </citation>
    <scope>NUCLEOTIDE SEQUENCE</scope>
    <source>
        <strain evidence="3">NBRC 32176</strain>
    </source>
</reference>
<accession>A0A9W6XJ67</accession>
<dbReference type="GO" id="GO:0005319">
    <property type="term" value="F:lipid transporter activity"/>
    <property type="evidence" value="ECO:0007669"/>
    <property type="project" value="TreeGrafter"/>
</dbReference>